<proteinExistence type="predicted"/>
<protein>
    <submittedName>
        <fullName evidence="1">(California timema) hypothetical protein</fullName>
    </submittedName>
</protein>
<gene>
    <name evidence="1" type="ORF">TCMB3V08_LOCUS8319</name>
</gene>
<dbReference type="EMBL" id="OE183502">
    <property type="protein sequence ID" value="CAD7575736.1"/>
    <property type="molecule type" value="Genomic_DNA"/>
</dbReference>
<accession>A0A7R9JAW8</accession>
<evidence type="ECO:0000313" key="1">
    <source>
        <dbReference type="EMBL" id="CAD7575736.1"/>
    </source>
</evidence>
<name>A0A7R9JAW8_TIMCA</name>
<reference evidence="1" key="1">
    <citation type="submission" date="2020-11" db="EMBL/GenBank/DDBJ databases">
        <authorList>
            <person name="Tran Van P."/>
        </authorList>
    </citation>
    <scope>NUCLEOTIDE SEQUENCE</scope>
</reference>
<organism evidence="1">
    <name type="scientific">Timema californicum</name>
    <name type="common">California timema</name>
    <name type="synonym">Walking stick</name>
    <dbReference type="NCBI Taxonomy" id="61474"/>
    <lineage>
        <taxon>Eukaryota</taxon>
        <taxon>Metazoa</taxon>
        <taxon>Ecdysozoa</taxon>
        <taxon>Arthropoda</taxon>
        <taxon>Hexapoda</taxon>
        <taxon>Insecta</taxon>
        <taxon>Pterygota</taxon>
        <taxon>Neoptera</taxon>
        <taxon>Polyneoptera</taxon>
        <taxon>Phasmatodea</taxon>
        <taxon>Timematodea</taxon>
        <taxon>Timematoidea</taxon>
        <taxon>Timematidae</taxon>
        <taxon>Timema</taxon>
    </lineage>
</organism>
<dbReference type="AlphaFoldDB" id="A0A7R9JAW8"/>
<sequence>MSESIGLLLVGVGQPVTAYNRRPWGGDLHQIPRHAPQRPVLHAQALNLVLRHSSGRCLGVEASSDPLMAEDINSAPRLISAAVRKVGVGLNLSRNTFVNLSQSVRLSRCFHVLEGRNWDDVMVKAPPGVPPLPTSTTRSLRWQMNSANENLIAEPNWENFKLSLLPRDSVGVLECDLSSSGVGVGSGLGVEVSRVTRVGAGSGRKGLERCEGVRLKLRGVGVVGLWFGRAVVLDGSSTEKGDPDAIGFGRVVLAGASTLGGRVGFPDRALAKDCTSGLALRYAPRKAESQGSSATTACLLIPFPLGEHLGDGFHGEPHLHQLFRDVVRVCPCPESFHHDPDQSIPSHLVGPMLDPHARQELLEGAVIFLRPALETHSIPRLPDRLHKLSNLGSNGPRHLGPSGPGIVDGWPSKECGGGTGVGGVSLRDRGGELRHYRIITRVGLLQKCVHSVWKGGNATQVSSTGRQANLSTLSIPFTSLDRLIVSTLYIM</sequence>